<proteinExistence type="predicted"/>
<dbReference type="EMBL" id="ML769394">
    <property type="protein sequence ID" value="KAE9407765.1"/>
    <property type="molecule type" value="Genomic_DNA"/>
</dbReference>
<dbReference type="Proteomes" id="UP000799118">
    <property type="component" value="Unassembled WGS sequence"/>
</dbReference>
<sequence length="189" mass="21272">MSRIAIETRRIFDALRRLLLSVRVASWQRRLAETILSVCLNSSAAYKGRIRSIRPILILSTCIASKLLKAQKGQKGQKTKDSKLFKFNFNWLDIKSTGRPGLCQRTILYSRRSSCSGIGHQQQISNLQDIYSRINSEIVLTSITSIKCLERSKGRGLSNSALLPFWGQTYSAPSWISYSVGCVRLTGKL</sequence>
<name>A0A6A4IGI8_9AGAR</name>
<protein>
    <submittedName>
        <fullName evidence="1">Uncharacterized protein</fullName>
    </submittedName>
</protein>
<evidence type="ECO:0000313" key="1">
    <source>
        <dbReference type="EMBL" id="KAE9407765.1"/>
    </source>
</evidence>
<accession>A0A6A4IGI8</accession>
<gene>
    <name evidence="1" type="ORF">BT96DRAFT_83678</name>
</gene>
<dbReference type="AlphaFoldDB" id="A0A6A4IGI8"/>
<keyword evidence="2" id="KW-1185">Reference proteome</keyword>
<organism evidence="1 2">
    <name type="scientific">Gymnopus androsaceus JB14</name>
    <dbReference type="NCBI Taxonomy" id="1447944"/>
    <lineage>
        <taxon>Eukaryota</taxon>
        <taxon>Fungi</taxon>
        <taxon>Dikarya</taxon>
        <taxon>Basidiomycota</taxon>
        <taxon>Agaricomycotina</taxon>
        <taxon>Agaricomycetes</taxon>
        <taxon>Agaricomycetidae</taxon>
        <taxon>Agaricales</taxon>
        <taxon>Marasmiineae</taxon>
        <taxon>Omphalotaceae</taxon>
        <taxon>Gymnopus</taxon>
    </lineage>
</organism>
<reference evidence="1" key="1">
    <citation type="journal article" date="2019" name="Environ. Microbiol.">
        <title>Fungal ecological strategies reflected in gene transcription - a case study of two litter decomposers.</title>
        <authorList>
            <person name="Barbi F."/>
            <person name="Kohler A."/>
            <person name="Barry K."/>
            <person name="Baskaran P."/>
            <person name="Daum C."/>
            <person name="Fauchery L."/>
            <person name="Ihrmark K."/>
            <person name="Kuo A."/>
            <person name="LaButti K."/>
            <person name="Lipzen A."/>
            <person name="Morin E."/>
            <person name="Grigoriev I.V."/>
            <person name="Henrissat B."/>
            <person name="Lindahl B."/>
            <person name="Martin F."/>
        </authorList>
    </citation>
    <scope>NUCLEOTIDE SEQUENCE</scope>
    <source>
        <strain evidence="1">JB14</strain>
    </source>
</reference>
<evidence type="ECO:0000313" key="2">
    <source>
        <dbReference type="Proteomes" id="UP000799118"/>
    </source>
</evidence>